<keyword evidence="4" id="KW-1185">Reference proteome</keyword>
<evidence type="ECO:0000313" key="3">
    <source>
        <dbReference type="EMBL" id="PLR44754.1"/>
    </source>
</evidence>
<feature type="domain" description="Pilus assembly protein E-set like" evidence="1">
    <location>
        <begin position="278"/>
        <end position="344"/>
    </location>
</feature>
<dbReference type="InterPro" id="IPR035224">
    <property type="entry name" value="Usher_TcfC"/>
</dbReference>
<dbReference type="OrthoDB" id="7010570at2"/>
<evidence type="ECO:0008006" key="5">
    <source>
        <dbReference type="Google" id="ProtNLM"/>
    </source>
</evidence>
<sequence>MKKTLSVLIMLACLERGYAASINVPAGFEILTQGQQERVEVILAGKEIGLFDAIVSLDTVKFIEPEKVLAALELPVTPADKDYPRILTALSAPLARNGGAACGYGTQTPGCGYINSDSVDAIYDDNESSVTLFMRKEWMPVSGAQALYRTPTTHDVQNAFIHQQDLNLIAQDDYSSLFLQGAGALGVTENSYFGMHWSLNASQYEDDESEYTADVSDLYYRYDFNRRYYAQLGRIDSRTLFSTQGGNFNFSFLPLDSIDGLRIGSTLSYFNYEQGGQGTPLVVLLSRNSRVDAYRNEQLLGSFYLPPGNQSVDTSMFPNGSYNVQLRIYESNQLVRTENQPFTKTGGMDDGRVHWFMQGGQISDPESDDTAAFQAGVRLPLLNTLSLTAGGASVDNQLSAELGVDYSPDFGAYGNLGLSAHLYQGEENRQGDSEQLSWSLQGWPSLSLYRYASSGDQCAAGYDDDGSDYNRPGCYESLNVTLTDTLYDWTMMLGYIQTENNSDDTLRWDDNTDFEDNVLRQTTENATSRTLQFSASRAFSYRDWMINSTLGLFRRDDEGYDNSDNGVYVTFSLSQSPRQDSDARSQMTEVSADYRSSRQSSDQLAYNVSHTWYQDNTDHRELSVEAGGINTDTLDAAVSGRLEGAYGNLSAALSDSYDTQENRHATALTATYNSTFAVSRQGLYWGAAGFGDPASAVVVEVENLDESDDQIAVDAQVAGNRRTPISQGGSVLFPMMSYEPGSIDVRDSTRSGQGGTTSLISGAGAGNVMLLPGKMRRRSVTVEHRYGYVGRLLLPAGAHENPVIGLNTHMLLLSEDRSFTAEFTRIENDLYLLSGRDVYRCPLVVQKQRAIVRYVGESQCRAIAMDDLPAEMRDQARIKIKTRTETETAYRAPEGTE</sequence>
<name>A0A2N5EII6_9GAMM</name>
<proteinExistence type="predicted"/>
<evidence type="ECO:0000259" key="2">
    <source>
        <dbReference type="Pfam" id="PF17271"/>
    </source>
</evidence>
<protein>
    <recommendedName>
        <fullName evidence="5">Fimbrial protein</fullName>
    </recommendedName>
</protein>
<evidence type="ECO:0000259" key="1">
    <source>
        <dbReference type="Pfam" id="PF16967"/>
    </source>
</evidence>
<dbReference type="AlphaFoldDB" id="A0A2N5EII6"/>
<dbReference type="Proteomes" id="UP000234626">
    <property type="component" value="Unassembled WGS sequence"/>
</dbReference>
<gene>
    <name evidence="3" type="ORF">CYR34_18710</name>
</gene>
<dbReference type="Pfam" id="PF17271">
    <property type="entry name" value="Usher_TcfC"/>
    <property type="match status" value="1"/>
</dbReference>
<dbReference type="Pfam" id="PF16967">
    <property type="entry name" value="TcfC"/>
    <property type="match status" value="1"/>
</dbReference>
<feature type="domain" description="TcfC Usher-like barrel" evidence="2">
    <location>
        <begin position="353"/>
        <end position="760"/>
    </location>
</feature>
<evidence type="ECO:0000313" key="4">
    <source>
        <dbReference type="Proteomes" id="UP000234626"/>
    </source>
</evidence>
<reference evidence="3 4" key="1">
    <citation type="submission" date="2017-12" db="EMBL/GenBank/DDBJ databases">
        <title>Characterization of six clinical isolates of Enterochimera gen. nov., a novel genus of the Yersiniaciae family and the three species Enterochimera arupensis sp. nov., Enterochimera coloradensis sp. nov, and Enterochimera californica sp. nov.</title>
        <authorList>
            <person name="Rossi A."/>
            <person name="Fisher M."/>
        </authorList>
    </citation>
    <scope>NUCLEOTIDE SEQUENCE [LARGE SCALE GENOMIC DNA]</scope>
    <source>
        <strain evidence="3 4">2016Iso1</strain>
    </source>
</reference>
<dbReference type="InterPro" id="IPR032636">
    <property type="entry name" value="Pilus_assem_E-set-like_dom"/>
</dbReference>
<comment type="caution">
    <text evidence="3">The sequence shown here is derived from an EMBL/GenBank/DDBJ whole genome shotgun (WGS) entry which is preliminary data.</text>
</comment>
<accession>A0A2N5EII6</accession>
<dbReference type="RefSeq" id="WP_101835937.1">
    <property type="nucleotide sequence ID" value="NZ_PJZK01000025.1"/>
</dbReference>
<organism evidence="3 4">
    <name type="scientific">Chimaeribacter arupi</name>
    <dbReference type="NCBI Taxonomy" id="2060066"/>
    <lineage>
        <taxon>Bacteria</taxon>
        <taxon>Pseudomonadati</taxon>
        <taxon>Pseudomonadota</taxon>
        <taxon>Gammaproteobacteria</taxon>
        <taxon>Enterobacterales</taxon>
        <taxon>Yersiniaceae</taxon>
        <taxon>Chimaeribacter</taxon>
    </lineage>
</organism>
<dbReference type="EMBL" id="PJZK01000025">
    <property type="protein sequence ID" value="PLR44754.1"/>
    <property type="molecule type" value="Genomic_DNA"/>
</dbReference>